<dbReference type="InterPro" id="IPR017452">
    <property type="entry name" value="GPCR_Rhodpsn_7TM"/>
</dbReference>
<dbReference type="PROSITE" id="PS50262">
    <property type="entry name" value="G_PROTEIN_RECEP_F1_2"/>
    <property type="match status" value="1"/>
</dbReference>
<keyword evidence="13" id="KW-1185">Reference proteome</keyword>
<keyword evidence="4 10" id="KW-1133">Transmembrane helix</keyword>
<feature type="transmembrane region" description="Helical" evidence="10">
    <location>
        <begin position="81"/>
        <end position="101"/>
    </location>
</feature>
<feature type="transmembrane region" description="Helical" evidence="10">
    <location>
        <begin position="223"/>
        <end position="241"/>
    </location>
</feature>
<dbReference type="PANTHER" id="PTHR24229">
    <property type="entry name" value="NEUROPEPTIDES RECEPTOR"/>
    <property type="match status" value="1"/>
</dbReference>
<keyword evidence="8 9" id="KW-0807">Transducer</keyword>
<dbReference type="PROSITE" id="PS00237">
    <property type="entry name" value="G_PROTEIN_RECEP_F1_1"/>
    <property type="match status" value="1"/>
</dbReference>
<evidence type="ECO:0000256" key="4">
    <source>
        <dbReference type="ARBA" id="ARBA00022989"/>
    </source>
</evidence>
<evidence type="ECO:0000256" key="3">
    <source>
        <dbReference type="ARBA" id="ARBA00022692"/>
    </source>
</evidence>
<comment type="similarity">
    <text evidence="9">Belongs to the G-protein coupled receptor 1 family.</text>
</comment>
<proteinExistence type="inferred from homology"/>
<evidence type="ECO:0000313" key="13">
    <source>
        <dbReference type="Proteomes" id="UP001642483"/>
    </source>
</evidence>
<gene>
    <name evidence="12" type="ORF">CVLEPA_LOCUS10225</name>
</gene>
<comment type="subcellular location">
    <subcellularLocation>
        <location evidence="1">Cell membrane</location>
        <topology evidence="1">Multi-pass membrane protein</topology>
    </subcellularLocation>
</comment>
<accession>A0ABP0FJZ2</accession>
<dbReference type="PRINTS" id="PR00237">
    <property type="entry name" value="GPCRRHODOPSN"/>
</dbReference>
<evidence type="ECO:0000256" key="7">
    <source>
        <dbReference type="ARBA" id="ARBA00023170"/>
    </source>
</evidence>
<feature type="transmembrane region" description="Helical" evidence="10">
    <location>
        <begin position="12"/>
        <end position="31"/>
    </location>
</feature>
<evidence type="ECO:0000256" key="6">
    <source>
        <dbReference type="ARBA" id="ARBA00023136"/>
    </source>
</evidence>
<feature type="domain" description="G-protein coupled receptors family 1 profile" evidence="11">
    <location>
        <begin position="22"/>
        <end position="286"/>
    </location>
</feature>
<keyword evidence="6 10" id="KW-0472">Membrane</keyword>
<dbReference type="Proteomes" id="UP001642483">
    <property type="component" value="Unassembled WGS sequence"/>
</dbReference>
<dbReference type="Pfam" id="PF00001">
    <property type="entry name" value="7tm_1"/>
    <property type="match status" value="1"/>
</dbReference>
<evidence type="ECO:0000256" key="2">
    <source>
        <dbReference type="ARBA" id="ARBA00022475"/>
    </source>
</evidence>
<evidence type="ECO:0000256" key="5">
    <source>
        <dbReference type="ARBA" id="ARBA00023040"/>
    </source>
</evidence>
<feature type="transmembrane region" description="Helical" evidence="10">
    <location>
        <begin position="43"/>
        <end position="61"/>
    </location>
</feature>
<evidence type="ECO:0000259" key="11">
    <source>
        <dbReference type="PROSITE" id="PS50262"/>
    </source>
</evidence>
<feature type="transmembrane region" description="Helical" evidence="10">
    <location>
        <begin position="178"/>
        <end position="203"/>
    </location>
</feature>
<evidence type="ECO:0000256" key="9">
    <source>
        <dbReference type="RuleBase" id="RU000688"/>
    </source>
</evidence>
<evidence type="ECO:0000313" key="12">
    <source>
        <dbReference type="EMBL" id="CAK8679990.1"/>
    </source>
</evidence>
<name>A0ABP0FJZ2_CLALP</name>
<dbReference type="Gene3D" id="1.20.1070.10">
    <property type="entry name" value="Rhodopsin 7-helix transmembrane proteins"/>
    <property type="match status" value="1"/>
</dbReference>
<evidence type="ECO:0000256" key="10">
    <source>
        <dbReference type="SAM" id="Phobius"/>
    </source>
</evidence>
<evidence type="ECO:0000256" key="1">
    <source>
        <dbReference type="ARBA" id="ARBA00004651"/>
    </source>
</evidence>
<keyword evidence="2" id="KW-1003">Cell membrane</keyword>
<dbReference type="SUPFAM" id="SSF81321">
    <property type="entry name" value="Family A G protein-coupled receptor-like"/>
    <property type="match status" value="1"/>
</dbReference>
<dbReference type="PANTHER" id="PTHR24229:SF40">
    <property type="entry name" value="ALLATOSTATIN C RECEPTOR 1-RELATED"/>
    <property type="match status" value="1"/>
</dbReference>
<reference evidence="12 13" key="1">
    <citation type="submission" date="2024-02" db="EMBL/GenBank/DDBJ databases">
        <authorList>
            <person name="Daric V."/>
            <person name="Darras S."/>
        </authorList>
    </citation>
    <scope>NUCLEOTIDE SEQUENCE [LARGE SCALE GENOMIC DNA]</scope>
</reference>
<dbReference type="EMBL" id="CAWYQH010000068">
    <property type="protein sequence ID" value="CAK8679990.1"/>
    <property type="molecule type" value="Genomic_DNA"/>
</dbReference>
<protein>
    <recommendedName>
        <fullName evidence="11">G-protein coupled receptors family 1 profile domain-containing protein</fullName>
    </recommendedName>
</protein>
<keyword evidence="7 9" id="KW-0675">Receptor</keyword>
<keyword evidence="3 9" id="KW-0812">Transmembrane</keyword>
<sequence length="321" mass="36480">MVDPTAPAGVLLYIIMVVGLVGNSIVLFVLIRLNKNWCTSTIYLLNLAISDALYLIATPFVAHTFLNQHGWIFGPSMCAFIYYWIFFAMYAGVFFVTGMAIDRWMAVVHPINLACYRTCKKAMIVCVGIWISAALFALPQAFYFRIIPDFHHNQTSNDTVVVICDYHVPESNPNRLHILSAVNFIPFLIGFLLPVTIIGFIYYKIVTSVKRNLISRHVSENKVTTLASFIVIAFFVCWLPAQSVHLGSAILHWSDNDSNVIEIFRIFFPYAFCLAWSHSCFNPLAYAFLTTKFKERTKVVFARRKSSDLTMRITPINDVNS</sequence>
<feature type="transmembrane region" description="Helical" evidence="10">
    <location>
        <begin position="267"/>
        <end position="289"/>
    </location>
</feature>
<comment type="caution">
    <text evidence="12">The sequence shown here is derived from an EMBL/GenBank/DDBJ whole genome shotgun (WGS) entry which is preliminary data.</text>
</comment>
<keyword evidence="5 9" id="KW-0297">G-protein coupled receptor</keyword>
<feature type="transmembrane region" description="Helical" evidence="10">
    <location>
        <begin position="122"/>
        <end position="143"/>
    </location>
</feature>
<dbReference type="InterPro" id="IPR000276">
    <property type="entry name" value="GPCR_Rhodpsn"/>
</dbReference>
<evidence type="ECO:0000256" key="8">
    <source>
        <dbReference type="ARBA" id="ARBA00023224"/>
    </source>
</evidence>
<organism evidence="12 13">
    <name type="scientific">Clavelina lepadiformis</name>
    <name type="common">Light-bulb sea squirt</name>
    <name type="synonym">Ascidia lepadiformis</name>
    <dbReference type="NCBI Taxonomy" id="159417"/>
    <lineage>
        <taxon>Eukaryota</taxon>
        <taxon>Metazoa</taxon>
        <taxon>Chordata</taxon>
        <taxon>Tunicata</taxon>
        <taxon>Ascidiacea</taxon>
        <taxon>Aplousobranchia</taxon>
        <taxon>Clavelinidae</taxon>
        <taxon>Clavelina</taxon>
    </lineage>
</organism>